<sequence length="60" mass="6238">MGIFTAAVISSVLSLISGDSMTVVCVEDGVRSQGEVRATSITPPLVEQPFGITAQDELTL</sequence>
<dbReference type="EMBL" id="AEGR01000062">
    <property type="protein sequence ID" value="EGI76519.1"/>
    <property type="molecule type" value="Genomic_DNA"/>
</dbReference>
<dbReference type="AlphaFoldDB" id="F3KUN9"/>
<protein>
    <submittedName>
        <fullName evidence="1">Uncharacterized protein</fullName>
    </submittedName>
</protein>
<accession>F3KUN9</accession>
<evidence type="ECO:0000313" key="2">
    <source>
        <dbReference type="Proteomes" id="UP000016368"/>
    </source>
</evidence>
<dbReference type="STRING" id="887062.HGR_10867"/>
<dbReference type="RefSeq" id="WP_006298245.1">
    <property type="nucleotide sequence ID" value="NZ_AEGR01000062.1"/>
</dbReference>
<keyword evidence="2" id="KW-1185">Reference proteome</keyword>
<proteinExistence type="predicted"/>
<reference evidence="1 2" key="1">
    <citation type="journal article" date="2011" name="EMBO J.">
        <title>Structural diversity of bacterial flagellar motors.</title>
        <authorList>
            <person name="Chen S."/>
            <person name="Beeby M."/>
            <person name="Murphy G.E."/>
            <person name="Leadbetter J.R."/>
            <person name="Hendrixson D.R."/>
            <person name="Briegel A."/>
            <person name="Li Z."/>
            <person name="Shi J."/>
            <person name="Tocheva E.I."/>
            <person name="Muller A."/>
            <person name="Dobro M.J."/>
            <person name="Jensen G.J."/>
        </authorList>
    </citation>
    <scope>NUCLEOTIDE SEQUENCE [LARGE SCALE GENOMIC DNA]</scope>
    <source>
        <strain evidence="1 2">ATCC 19624</strain>
    </source>
</reference>
<comment type="caution">
    <text evidence="1">The sequence shown here is derived from an EMBL/GenBank/DDBJ whole genome shotgun (WGS) entry which is preliminary data.</text>
</comment>
<evidence type="ECO:0000313" key="1">
    <source>
        <dbReference type="EMBL" id="EGI76519.1"/>
    </source>
</evidence>
<name>F3KUN9_9BURK</name>
<dbReference type="Proteomes" id="UP000016368">
    <property type="component" value="Unassembled WGS sequence"/>
</dbReference>
<gene>
    <name evidence="1" type="ORF">HGR_10867</name>
</gene>
<organism evidence="1 2">
    <name type="scientific">Hylemonella gracilis ATCC 19624</name>
    <dbReference type="NCBI Taxonomy" id="887062"/>
    <lineage>
        <taxon>Bacteria</taxon>
        <taxon>Pseudomonadati</taxon>
        <taxon>Pseudomonadota</taxon>
        <taxon>Betaproteobacteria</taxon>
        <taxon>Burkholderiales</taxon>
        <taxon>Comamonadaceae</taxon>
        <taxon>Hylemonella</taxon>
    </lineage>
</organism>